<name>A0A1I5EEV2_9ACTN</name>
<feature type="region of interest" description="Disordered" evidence="8">
    <location>
        <begin position="1"/>
        <end position="37"/>
    </location>
</feature>
<keyword evidence="7 9" id="KW-0472">Membrane</keyword>
<dbReference type="InterPro" id="IPR029044">
    <property type="entry name" value="Nucleotide-diphossugar_trans"/>
</dbReference>
<keyword evidence="5 9" id="KW-0812">Transmembrane</keyword>
<dbReference type="RefSeq" id="WP_177225131.1">
    <property type="nucleotide sequence ID" value="NZ_FOWE01000003.1"/>
</dbReference>
<dbReference type="AlphaFoldDB" id="A0A1I5EEV2"/>
<feature type="transmembrane region" description="Helical" evidence="9">
    <location>
        <begin position="426"/>
        <end position="446"/>
    </location>
</feature>
<accession>A0A1I5EEV2</accession>
<feature type="transmembrane region" description="Helical" evidence="9">
    <location>
        <begin position="316"/>
        <end position="335"/>
    </location>
</feature>
<evidence type="ECO:0000256" key="6">
    <source>
        <dbReference type="ARBA" id="ARBA00022989"/>
    </source>
</evidence>
<organism evidence="12 13">
    <name type="scientific">Geodermatophilus obscurus</name>
    <dbReference type="NCBI Taxonomy" id="1861"/>
    <lineage>
        <taxon>Bacteria</taxon>
        <taxon>Bacillati</taxon>
        <taxon>Actinomycetota</taxon>
        <taxon>Actinomycetes</taxon>
        <taxon>Geodermatophilales</taxon>
        <taxon>Geodermatophilaceae</taxon>
        <taxon>Geodermatophilus</taxon>
    </lineage>
</organism>
<dbReference type="GO" id="GO:0016757">
    <property type="term" value="F:glycosyltransferase activity"/>
    <property type="evidence" value="ECO:0007669"/>
    <property type="project" value="UniProtKB-KW"/>
</dbReference>
<proteinExistence type="inferred from homology"/>
<sequence length="870" mass="95028">MHPRPSPHTLLGADLELDVRSPHEVPQTTAEGTGGRDGRRFRFEGNVAVHGTSLVDLTVVVPTFNEVSNISALVQRLTDALVGRAAEIVFVDDSTDGTPLEIERVAAEARVPVRLVHRRGAERVGGLAGAVVAGIRASDSEFVAVMDGDLQHPPETVPVLRDLAEDVDLAVASRYAGEGDASGLASGYRRWVSNGSTVLAQACFPRRVGRVCTDPMTGFFCFRRSAVDLVRLRPRGFKILLEILARHDLRVRELPFVFADRLTGDSKASWRNGVHFTYQMASLRMGRMSRFAAVGAIGTLVNLAVMALLVHAHLVHYVAAALVAAEVSILGNFLLQERFVFRDLRDGSTRRRRLAQHLLFNNAEALVRLPVLVLLVQSLGLPSVPAQAVTLGVAFLARFLFMSRVVYGPSGGAVQERVRRAAVPRWVHVVGQVAVVAVAAALVARWDAGWALLYLVVTGLVLALFAVAASSTALRLYAMSTPEMLDEVRFSEPGDPEHSFSLIVPARDEATVLGRTVEALAAQDHPDVEILLVVSGDDDEPTRAVAHGAAARYPRTRVVEVTGPVKNKPLALNAALPLCRHDVVGVVDAESILAPDLLRHVDFRFGETGADTVIGPVQLMNFHTSWWSLQNVLEYFYWFRSRLHYQAKRGFIPYSGNTIFVRRNWLDELGGWDDACLAEDCELGVRMSVLGARTSVAYDARMATREETPPTMNALFNQRVRWMQGFLQTYRKGEWRALPTVRQRLLARYTLVMPLVQALTGVILPLAIVSAVLLSLPVGLALLTFLPLIPVVAGLGGDVVALREFTRLYGLKARPGDYVRLVLGLFPYQFILSAAALKAAVREARGVNTWYKTAHAGAHHVLTPAAAEAA</sequence>
<evidence type="ECO:0000256" key="2">
    <source>
        <dbReference type="ARBA" id="ARBA00006739"/>
    </source>
</evidence>
<feature type="transmembrane region" description="Helical" evidence="9">
    <location>
        <begin position="751"/>
        <end position="774"/>
    </location>
</feature>
<feature type="transmembrane region" description="Helical" evidence="9">
    <location>
        <begin position="291"/>
        <end position="310"/>
    </location>
</feature>
<feature type="transmembrane region" description="Helical" evidence="9">
    <location>
        <begin position="780"/>
        <end position="801"/>
    </location>
</feature>
<keyword evidence="3" id="KW-0328">Glycosyltransferase</keyword>
<protein>
    <submittedName>
        <fullName evidence="12">Glycosyltransferase, catalytic subunit of cellulose synthase and poly-beta-1,6-N-acetylglucosamine synthase</fullName>
    </submittedName>
</protein>
<evidence type="ECO:0000256" key="5">
    <source>
        <dbReference type="ARBA" id="ARBA00022692"/>
    </source>
</evidence>
<dbReference type="InterPro" id="IPR001173">
    <property type="entry name" value="Glyco_trans_2-like"/>
</dbReference>
<dbReference type="Proteomes" id="UP000183642">
    <property type="component" value="Unassembled WGS sequence"/>
</dbReference>
<keyword evidence="13" id="KW-1185">Reference proteome</keyword>
<dbReference type="GO" id="GO:0016020">
    <property type="term" value="C:membrane"/>
    <property type="evidence" value="ECO:0007669"/>
    <property type="project" value="UniProtKB-SubCell"/>
</dbReference>
<dbReference type="Pfam" id="PF00535">
    <property type="entry name" value="Glycos_transf_2"/>
    <property type="match status" value="1"/>
</dbReference>
<feature type="domain" description="GtrA/DPMS transmembrane" evidence="11">
    <location>
        <begin position="290"/>
        <end position="406"/>
    </location>
</feature>
<dbReference type="EMBL" id="FOWE01000003">
    <property type="protein sequence ID" value="SFO09920.1"/>
    <property type="molecule type" value="Genomic_DNA"/>
</dbReference>
<evidence type="ECO:0000256" key="9">
    <source>
        <dbReference type="SAM" id="Phobius"/>
    </source>
</evidence>
<keyword evidence="4 12" id="KW-0808">Transferase</keyword>
<dbReference type="InterPro" id="IPR007267">
    <property type="entry name" value="GtrA_DPMS_TM"/>
</dbReference>
<dbReference type="PANTHER" id="PTHR43630">
    <property type="entry name" value="POLY-BETA-1,6-N-ACETYL-D-GLUCOSAMINE SYNTHASE"/>
    <property type="match status" value="1"/>
</dbReference>
<dbReference type="GO" id="GO:0000271">
    <property type="term" value="P:polysaccharide biosynthetic process"/>
    <property type="evidence" value="ECO:0007669"/>
    <property type="project" value="InterPro"/>
</dbReference>
<evidence type="ECO:0000259" key="11">
    <source>
        <dbReference type="Pfam" id="PF04138"/>
    </source>
</evidence>
<dbReference type="Pfam" id="PF04138">
    <property type="entry name" value="GtrA_DPMS_TM"/>
    <property type="match status" value="1"/>
</dbReference>
<evidence type="ECO:0000256" key="8">
    <source>
        <dbReference type="SAM" id="MobiDB-lite"/>
    </source>
</evidence>
<dbReference type="PANTHER" id="PTHR43630:SF1">
    <property type="entry name" value="POLY-BETA-1,6-N-ACETYL-D-GLUCOSAMINE SYNTHASE"/>
    <property type="match status" value="1"/>
</dbReference>
<dbReference type="CDD" id="cd06423">
    <property type="entry name" value="CESA_like"/>
    <property type="match status" value="1"/>
</dbReference>
<comment type="subcellular location">
    <subcellularLocation>
        <location evidence="1">Membrane</location>
        <topology evidence="1">Multi-pass membrane protein</topology>
    </subcellularLocation>
</comment>
<evidence type="ECO:0000313" key="12">
    <source>
        <dbReference type="EMBL" id="SFO09920.1"/>
    </source>
</evidence>
<keyword evidence="6 9" id="KW-1133">Transmembrane helix</keyword>
<comment type="similarity">
    <text evidence="2">Belongs to the glycosyltransferase 2 family.</text>
</comment>
<feature type="transmembrane region" description="Helical" evidence="9">
    <location>
        <begin position="452"/>
        <end position="474"/>
    </location>
</feature>
<dbReference type="SUPFAM" id="SSF53448">
    <property type="entry name" value="Nucleotide-diphospho-sugar transferases"/>
    <property type="match status" value="2"/>
</dbReference>
<evidence type="ECO:0000256" key="7">
    <source>
        <dbReference type="ARBA" id="ARBA00023136"/>
    </source>
</evidence>
<dbReference type="Gene3D" id="3.90.550.10">
    <property type="entry name" value="Spore Coat Polysaccharide Biosynthesis Protein SpsA, Chain A"/>
    <property type="match status" value="2"/>
</dbReference>
<evidence type="ECO:0000259" key="10">
    <source>
        <dbReference type="Pfam" id="PF00535"/>
    </source>
</evidence>
<reference evidence="13" key="1">
    <citation type="submission" date="2016-10" db="EMBL/GenBank/DDBJ databases">
        <authorList>
            <person name="Varghese N."/>
            <person name="Submissions S."/>
        </authorList>
    </citation>
    <scope>NUCLEOTIDE SEQUENCE [LARGE SCALE GENOMIC DNA]</scope>
    <source>
        <strain evidence="13">DSM 43161</strain>
    </source>
</reference>
<gene>
    <name evidence="12" type="ORF">SAMN05660359_01381</name>
</gene>
<evidence type="ECO:0000313" key="13">
    <source>
        <dbReference type="Proteomes" id="UP000183642"/>
    </source>
</evidence>
<dbReference type="Pfam" id="PF13641">
    <property type="entry name" value="Glyco_tranf_2_3"/>
    <property type="match status" value="1"/>
</dbReference>
<feature type="transmembrane region" description="Helical" evidence="9">
    <location>
        <begin position="386"/>
        <end position="406"/>
    </location>
</feature>
<evidence type="ECO:0000256" key="4">
    <source>
        <dbReference type="ARBA" id="ARBA00022679"/>
    </source>
</evidence>
<feature type="domain" description="Glycosyltransferase 2-like" evidence="10">
    <location>
        <begin position="58"/>
        <end position="203"/>
    </location>
</feature>
<evidence type="ECO:0000256" key="3">
    <source>
        <dbReference type="ARBA" id="ARBA00022676"/>
    </source>
</evidence>
<feature type="transmembrane region" description="Helical" evidence="9">
    <location>
        <begin position="358"/>
        <end position="380"/>
    </location>
</feature>
<evidence type="ECO:0000256" key="1">
    <source>
        <dbReference type="ARBA" id="ARBA00004141"/>
    </source>
</evidence>